<evidence type="ECO:0000256" key="4">
    <source>
        <dbReference type="ARBA" id="ARBA00022737"/>
    </source>
</evidence>
<protein>
    <submittedName>
        <fullName evidence="9">MucBP domain-containing protein</fullName>
    </submittedName>
</protein>
<feature type="transmembrane region" description="Helical" evidence="7">
    <location>
        <begin position="1898"/>
        <end position="1915"/>
    </location>
</feature>
<dbReference type="Gene3D" id="3.10.20.320">
    <property type="entry name" value="Putative peptidoglycan bound protein (lpxtg motif)"/>
    <property type="match status" value="1"/>
</dbReference>
<dbReference type="RefSeq" id="WP_310581402.1">
    <property type="nucleotide sequence ID" value="NZ_JAVKVH010000003.1"/>
</dbReference>
<evidence type="ECO:0000259" key="8">
    <source>
        <dbReference type="PROSITE" id="PS50847"/>
    </source>
</evidence>
<gene>
    <name evidence="9" type="ORF">RF672_15495</name>
</gene>
<dbReference type="InterPro" id="IPR013320">
    <property type="entry name" value="ConA-like_dom_sf"/>
</dbReference>
<dbReference type="InterPro" id="IPR041495">
    <property type="entry name" value="Mub_B2"/>
</dbReference>
<comment type="caution">
    <text evidence="9">The sequence shown here is derived from an EMBL/GenBank/DDBJ whole genome shotgun (WGS) entry which is preliminary data.</text>
</comment>
<dbReference type="Gene3D" id="2.60.120.200">
    <property type="match status" value="1"/>
</dbReference>
<evidence type="ECO:0000256" key="2">
    <source>
        <dbReference type="ARBA" id="ARBA00022525"/>
    </source>
</evidence>
<feature type="region of interest" description="Disordered" evidence="6">
    <location>
        <begin position="1822"/>
        <end position="1893"/>
    </location>
</feature>
<reference evidence="10" key="1">
    <citation type="submission" date="2023-07" db="EMBL/GenBank/DDBJ databases">
        <title>Lacticaseibacillus paracasei KCKM 0992.</title>
        <authorList>
            <person name="Kim T.W."/>
        </authorList>
    </citation>
    <scope>NUCLEOTIDE SEQUENCE [LARGE SCALE GENOMIC DNA]</scope>
    <source>
        <strain evidence="10">KCKM 0992</strain>
    </source>
</reference>
<dbReference type="InterPro" id="IPR019931">
    <property type="entry name" value="LPXTG_anchor"/>
</dbReference>
<evidence type="ECO:0000256" key="3">
    <source>
        <dbReference type="ARBA" id="ARBA00022729"/>
    </source>
</evidence>
<evidence type="ECO:0000256" key="7">
    <source>
        <dbReference type="SAM" id="Phobius"/>
    </source>
</evidence>
<feature type="compositionally biased region" description="Low complexity" evidence="6">
    <location>
        <begin position="1841"/>
        <end position="1856"/>
    </location>
</feature>
<dbReference type="PROSITE" id="PS50847">
    <property type="entry name" value="GRAM_POS_ANCHORING"/>
    <property type="match status" value="1"/>
</dbReference>
<dbReference type="SUPFAM" id="SSF49899">
    <property type="entry name" value="Concanavalin A-like lectins/glucanases"/>
    <property type="match status" value="1"/>
</dbReference>
<dbReference type="Pfam" id="PF00746">
    <property type="entry name" value="Gram_pos_anchor"/>
    <property type="match status" value="1"/>
</dbReference>
<evidence type="ECO:0000256" key="6">
    <source>
        <dbReference type="SAM" id="MobiDB-lite"/>
    </source>
</evidence>
<dbReference type="InterPro" id="IPR056573">
    <property type="entry name" value="Lectin_L-type_dom"/>
</dbReference>
<evidence type="ECO:0000313" key="10">
    <source>
        <dbReference type="Proteomes" id="UP001268544"/>
    </source>
</evidence>
<dbReference type="Pfam" id="PF19258">
    <property type="entry name" value="KxYKxGKxW_sig"/>
    <property type="match status" value="1"/>
</dbReference>
<keyword evidence="3" id="KW-0732">Signal</keyword>
<feature type="region of interest" description="Disordered" evidence="6">
    <location>
        <begin position="68"/>
        <end position="98"/>
    </location>
</feature>
<evidence type="ECO:0000313" key="9">
    <source>
        <dbReference type="EMBL" id="MDR7625943.1"/>
    </source>
</evidence>
<keyword evidence="7" id="KW-0812">Transmembrane</keyword>
<dbReference type="Pfam" id="PF17966">
    <property type="entry name" value="Muc_B2"/>
    <property type="match status" value="13"/>
</dbReference>
<keyword evidence="2" id="KW-0964">Secreted</keyword>
<proteinExistence type="predicted"/>
<dbReference type="InterPro" id="IPR022263">
    <property type="entry name" value="KxYKxGKxW"/>
</dbReference>
<dbReference type="Pfam" id="PF18483">
    <property type="entry name" value="Lectin_L-type_dom"/>
    <property type="match status" value="1"/>
</dbReference>
<dbReference type="Proteomes" id="UP001268544">
    <property type="component" value="Unassembled WGS sequence"/>
</dbReference>
<organism evidence="9 10">
    <name type="scientific">Lacticaseibacillus paracasei</name>
    <name type="common">Lactobacillus paracasei</name>
    <dbReference type="NCBI Taxonomy" id="1597"/>
    <lineage>
        <taxon>Bacteria</taxon>
        <taxon>Bacillati</taxon>
        <taxon>Bacillota</taxon>
        <taxon>Bacilli</taxon>
        <taxon>Lactobacillales</taxon>
        <taxon>Lactobacillaceae</taxon>
        <taxon>Lacticaseibacillus</taxon>
    </lineage>
</organism>
<dbReference type="CDD" id="cd01951">
    <property type="entry name" value="lectin_L-type"/>
    <property type="match status" value="1"/>
</dbReference>
<evidence type="ECO:0000256" key="5">
    <source>
        <dbReference type="ARBA" id="ARBA00023088"/>
    </source>
</evidence>
<dbReference type="NCBIfam" id="TIGR03715">
    <property type="entry name" value="KxYKxGKxW"/>
    <property type="match status" value="1"/>
</dbReference>
<feature type="domain" description="Gram-positive cocci surface proteins LPxTG" evidence="8">
    <location>
        <begin position="1883"/>
        <end position="1921"/>
    </location>
</feature>
<accession>A0ABD5D3G9</accession>
<keyword evidence="7" id="KW-0472">Membrane</keyword>
<sequence>MEEKKLHYKMYKDGKKFVFAAIATLSIFVAGGISTVEVHADTVSGNSTAAASSASDTKSAAPSTATTAVSSASDTKSAAPSTATTAASSASDTKSAAPSTATTAASSAIDTKSAVPSTTAAAGSASDTKSAAPSTATTAASSAIDTKSAVPSTTAAASSASDTKSAAPSTATTAASSAIDTKSAAPSIATTQQAVQVSYKDIINKLDAATGSASTEVTKDNFLQYFVLNGSATYDQSTGIVTLTPDSNNQVGNFALKSKIDTNSSFTLTGQVNLGSNPNGADGISFAFHNGNTSDLGNSGGNLGIGGLLDALGFKLDTWPNGYQAPQSNKNGSQIDPTDSNGFGWNGDSMSAPYGTFVTTSDQQIKSKDGSSVQRWWAEDLAGSAQSLSKSDLDGHFHDFVVKYDGTTRQLTISYTETSGKVLTWSTTVSNSYQAIAMIVSASTGGAKNLQQFKITSFNFHQAATVNVKYVDTEGNQIAQGEVSYPEGTNVNGTYSTEQLTIPNYTFVKMGDDSLPASGTLTNAGVNGTVIYVYTPSYIATTETKTVNETVHYVYKDGTTAHDDYVATPVEFTRQVSTNAVTGEKTYGAWSAEQTFATVTSPAIKGYTPDQTEIGTQTVSGDSKDLDFTVVYTKDAPTVTTETKTVNETVHYVYKDGTTAHDDYVATPVEFTRQVSTDAVTGEKTYGAWSAEQTFAAVTSPAIKGYTPDQTEIGTQTVSGDSKDLDFTVVYTKDAPTVTTETKTVNETVHYVYKDGTTAHDDYVATPVEFTRQVSTDAVTGEKTYGAWSAEQTFAAVTSPAIKGYTPDQTEIGTQTVSGDSKDLDFTVVYTKDAPTVTTETKTVNETVHYVYKDGTTAHDDYVATPVEFTRQVSTDAVTGEKTYGAWSAEQTFAAVTSPTIKGYTPDQTEIGTQTVSGDSKDLDFTVVYTKDAPTVTTETKTVNETVHYVYKDGTTAHDDYVATPVEFTRQVSTDAVTGEKTYGAWSAEQTFAAVTSPAIKGYTPDQTEIGTQTVSGDSKDLDFTVVYTKDAPTVTTETKTVNETVHYVYKDGTTAHDDYVATPVEFTRQVSTDAVTGEKTYGAWSAEQTFAAVTSPAIKGYTPDQTEIGTQTVSGDSKDLDFTVVYTKDAPTVTTETKTVNETVHYVYKDGTTAHDDYVATPVEFTRQVSTDAVTGEKTYGAWSAEQTFAAVTSPAIKGYTPDQTEIGTQTVSGDSKDLDFTVVYTKDAPTVTTETKTVNETVHYVYKDGTTAHDDYVATPVEFTRQVSTDAVTGEKTYGAWSAEQTFAAVTSPTIKGYTPDQTEIGTQTVSGDSKDLDFTVVYTKDAPTVTTETKTVNETVHYVYKDGTTAHDDYVATPVEFTRQVSTDAVTGEKTYGAWSAEQTFAAVTSPAIKGYTPDQTEIGTQTVSGDSKDLDFTVVYTKDAPTVTTETKTVNETVHYVYKDGTTAHDDYVATPVEFTRQVSTDAVTGEKTYGAWSAEQTFAAVTSPAIKGYTPDQTEIGTQTVSGDSKDLDFTVVYTKDAPTVTTETKTVNETVHYVYKDGTTAHDDYVATPVEFTRQVSTDAVTGEKTYGAWSAEQTFAAVTSPTIKGYTPDQTEIGTQTVSGDSKDLDFTVVYTKDAPTVTTETKTVNETVHYVYKDGTTAHDDYVATPVEFTRQVSTDAVTGEKTYGAWSAEQTFAAVTSPAIKGYTPDQTEIGTQTASGDSKDLDFTVVYTKDAPTVTTETKTVNETVHYVYKDGTTAHDDYVATPVEFTRQVSTDAVTGEKTYGAWSAEQTFAAVTSPAIKGYTPDQTEIGTQTVSGDSKDLDFTVVYTKDAPAKPGNPSEPIIPTKPGNPNSSQPGNPFQPSNATNNGVINTSTNTGSKVNNGAVNSPELPQTGENNSQSQTTSFVGILLATFGSLLGFLGIKKRRND</sequence>
<keyword evidence="7" id="KW-1133">Transmembrane helix</keyword>
<keyword evidence="4" id="KW-0677">Repeat</keyword>
<dbReference type="Pfam" id="PF06458">
    <property type="entry name" value="MucBP"/>
    <property type="match status" value="1"/>
</dbReference>
<evidence type="ECO:0000256" key="1">
    <source>
        <dbReference type="ARBA" id="ARBA00022512"/>
    </source>
</evidence>
<feature type="compositionally biased region" description="Polar residues" evidence="6">
    <location>
        <begin position="1857"/>
        <end position="1893"/>
    </location>
</feature>
<dbReference type="InterPro" id="IPR009459">
    <property type="entry name" value="MucBP_dom"/>
</dbReference>
<keyword evidence="1" id="KW-0134">Cell wall</keyword>
<dbReference type="EMBL" id="JAVKVH010000003">
    <property type="protein sequence ID" value="MDR7625943.1"/>
    <property type="molecule type" value="Genomic_DNA"/>
</dbReference>
<keyword evidence="5" id="KW-0572">Peptidoglycan-anchor</keyword>
<dbReference type="Gene3D" id="2.60.40.4300">
    <property type="match status" value="13"/>
</dbReference>
<name>A0ABD5D3G9_LACPA</name>